<dbReference type="Pfam" id="PF00891">
    <property type="entry name" value="Methyltransf_2"/>
    <property type="match status" value="1"/>
</dbReference>
<feature type="domain" description="O-methyltransferase dimerisation" evidence="6">
    <location>
        <begin position="11"/>
        <end position="86"/>
    </location>
</feature>
<dbReference type="OrthoDB" id="3804952at2"/>
<sequence>MADINDRAHLMRLVMGNMASQTVRAAVELTVFDALGEHTRSAAEVAAELDLAEQPATRLLRALAGLGLCTEPEAGTFRATPAGELLRTGHEHSVHAFASMFTDPVMTAAWAELPFSVRTGQTAFDEVFGKPFFAQLREEPEKSALFNASMHDGTVAVAETLASHYDFSGFGTALDIGGGDGTLLAPVLREHPNLHGVVFDSAEGGAQAPERLAAAGVGDRASVTAGDFFSAVPGGADVYLIKSILHDWDDDRCVTILRHCRTVIPDDGVLLIIEPVLPELADPALAGLYLSDLNMLVNVGGRERTRAEFVQLCERAGFGLSTAGPIPGTAFWLLEAQPAR</sequence>
<evidence type="ECO:0000259" key="5">
    <source>
        <dbReference type="Pfam" id="PF00891"/>
    </source>
</evidence>
<evidence type="ECO:0000313" key="8">
    <source>
        <dbReference type="Proteomes" id="UP000292003"/>
    </source>
</evidence>
<dbReference type="PANTHER" id="PTHR43712:SF2">
    <property type="entry name" value="O-METHYLTRANSFERASE CICE"/>
    <property type="match status" value="1"/>
</dbReference>
<evidence type="ECO:0000256" key="2">
    <source>
        <dbReference type="ARBA" id="ARBA00022679"/>
    </source>
</evidence>
<dbReference type="InterPro" id="IPR036390">
    <property type="entry name" value="WH_DNA-bd_sf"/>
</dbReference>
<dbReference type="Gene3D" id="3.40.50.150">
    <property type="entry name" value="Vaccinia Virus protein VP39"/>
    <property type="match status" value="1"/>
</dbReference>
<keyword evidence="2 7" id="KW-0808">Transferase</keyword>
<organism evidence="7 8">
    <name type="scientific">Amycolatopsis suaedae</name>
    <dbReference type="NCBI Taxonomy" id="2510978"/>
    <lineage>
        <taxon>Bacteria</taxon>
        <taxon>Bacillati</taxon>
        <taxon>Actinomycetota</taxon>
        <taxon>Actinomycetes</taxon>
        <taxon>Pseudonocardiales</taxon>
        <taxon>Pseudonocardiaceae</taxon>
        <taxon>Amycolatopsis</taxon>
    </lineage>
</organism>
<dbReference type="EMBL" id="SFCC01000022">
    <property type="protein sequence ID" value="RZQ59651.1"/>
    <property type="molecule type" value="Genomic_DNA"/>
</dbReference>
<comment type="caution">
    <text evidence="7">The sequence shown here is derived from an EMBL/GenBank/DDBJ whole genome shotgun (WGS) entry which is preliminary data.</text>
</comment>
<dbReference type="PIRSF" id="PIRSF005739">
    <property type="entry name" value="O-mtase"/>
    <property type="match status" value="1"/>
</dbReference>
<keyword evidence="3" id="KW-0949">S-adenosyl-L-methionine</keyword>
<dbReference type="Gene3D" id="1.10.10.10">
    <property type="entry name" value="Winged helix-like DNA-binding domain superfamily/Winged helix DNA-binding domain"/>
    <property type="match status" value="1"/>
</dbReference>
<evidence type="ECO:0000313" key="7">
    <source>
        <dbReference type="EMBL" id="RZQ59651.1"/>
    </source>
</evidence>
<protein>
    <submittedName>
        <fullName evidence="7">Methyltransferase</fullName>
    </submittedName>
</protein>
<dbReference type="InterPro" id="IPR016461">
    <property type="entry name" value="COMT-like"/>
</dbReference>
<evidence type="ECO:0000256" key="4">
    <source>
        <dbReference type="PIRSR" id="PIRSR005739-1"/>
    </source>
</evidence>
<dbReference type="SUPFAM" id="SSF46785">
    <property type="entry name" value="Winged helix' DNA-binding domain"/>
    <property type="match status" value="1"/>
</dbReference>
<dbReference type="Pfam" id="PF08100">
    <property type="entry name" value="Dimerisation"/>
    <property type="match status" value="1"/>
</dbReference>
<dbReference type="GO" id="GO:0046983">
    <property type="term" value="F:protein dimerization activity"/>
    <property type="evidence" value="ECO:0007669"/>
    <property type="project" value="InterPro"/>
</dbReference>
<gene>
    <name evidence="7" type="ORF">EWH70_33015</name>
</gene>
<evidence type="ECO:0000256" key="3">
    <source>
        <dbReference type="ARBA" id="ARBA00022691"/>
    </source>
</evidence>
<dbReference type="PANTHER" id="PTHR43712">
    <property type="entry name" value="PUTATIVE (AFU_ORTHOLOGUE AFUA_4G14580)-RELATED"/>
    <property type="match status" value="1"/>
</dbReference>
<dbReference type="GO" id="GO:0008171">
    <property type="term" value="F:O-methyltransferase activity"/>
    <property type="evidence" value="ECO:0007669"/>
    <property type="project" value="InterPro"/>
</dbReference>
<proteinExistence type="predicted"/>
<dbReference type="RefSeq" id="WP_130479508.1">
    <property type="nucleotide sequence ID" value="NZ_SFCC01000022.1"/>
</dbReference>
<evidence type="ECO:0000256" key="1">
    <source>
        <dbReference type="ARBA" id="ARBA00022603"/>
    </source>
</evidence>
<accession>A0A4Q7IXH6</accession>
<name>A0A4Q7IXH6_9PSEU</name>
<dbReference type="CDD" id="cd02440">
    <property type="entry name" value="AdoMet_MTases"/>
    <property type="match status" value="1"/>
</dbReference>
<dbReference type="InterPro" id="IPR012967">
    <property type="entry name" value="COMT_dimerisation"/>
</dbReference>
<evidence type="ECO:0000259" key="6">
    <source>
        <dbReference type="Pfam" id="PF08100"/>
    </source>
</evidence>
<keyword evidence="8" id="KW-1185">Reference proteome</keyword>
<keyword evidence="1 7" id="KW-0489">Methyltransferase</keyword>
<dbReference type="InterPro" id="IPR001077">
    <property type="entry name" value="COMT_C"/>
</dbReference>
<feature type="active site" description="Proton acceptor" evidence="4">
    <location>
        <position position="246"/>
    </location>
</feature>
<dbReference type="AlphaFoldDB" id="A0A4Q7IXH6"/>
<dbReference type="Gene3D" id="1.10.287.1350">
    <property type="match status" value="1"/>
</dbReference>
<dbReference type="GO" id="GO:0032259">
    <property type="term" value="P:methylation"/>
    <property type="evidence" value="ECO:0007669"/>
    <property type="project" value="UniProtKB-KW"/>
</dbReference>
<dbReference type="PROSITE" id="PS51683">
    <property type="entry name" value="SAM_OMT_II"/>
    <property type="match status" value="1"/>
</dbReference>
<dbReference type="Proteomes" id="UP000292003">
    <property type="component" value="Unassembled WGS sequence"/>
</dbReference>
<dbReference type="SUPFAM" id="SSF53335">
    <property type="entry name" value="S-adenosyl-L-methionine-dependent methyltransferases"/>
    <property type="match status" value="1"/>
</dbReference>
<reference evidence="7 8" key="1">
    <citation type="submission" date="2019-02" db="EMBL/GenBank/DDBJ databases">
        <title>Draft genome sequence of Amycolatopsis sp. 8-3EHSu isolated from roots of Suaeda maritima.</title>
        <authorList>
            <person name="Duangmal K."/>
            <person name="Chantavorakit T."/>
        </authorList>
    </citation>
    <scope>NUCLEOTIDE SEQUENCE [LARGE SCALE GENOMIC DNA]</scope>
    <source>
        <strain evidence="7 8">8-3EHSu</strain>
    </source>
</reference>
<dbReference type="InterPro" id="IPR036388">
    <property type="entry name" value="WH-like_DNA-bd_sf"/>
</dbReference>
<feature type="domain" description="O-methyltransferase C-terminal" evidence="5">
    <location>
        <begin position="110"/>
        <end position="318"/>
    </location>
</feature>
<dbReference type="InterPro" id="IPR029063">
    <property type="entry name" value="SAM-dependent_MTases_sf"/>
</dbReference>